<dbReference type="AlphaFoldDB" id="A0AAV9H1Q4"/>
<name>A0AAV9H1Q4_9PEZI</name>
<reference evidence="3" key="1">
    <citation type="journal article" date="2023" name="Mol. Phylogenet. Evol.">
        <title>Genome-scale phylogeny and comparative genomics of the fungal order Sordariales.</title>
        <authorList>
            <person name="Hensen N."/>
            <person name="Bonometti L."/>
            <person name="Westerberg I."/>
            <person name="Brannstrom I.O."/>
            <person name="Guillou S."/>
            <person name="Cros-Aarteil S."/>
            <person name="Calhoun S."/>
            <person name="Haridas S."/>
            <person name="Kuo A."/>
            <person name="Mondo S."/>
            <person name="Pangilinan J."/>
            <person name="Riley R."/>
            <person name="LaButti K."/>
            <person name="Andreopoulos B."/>
            <person name="Lipzen A."/>
            <person name="Chen C."/>
            <person name="Yan M."/>
            <person name="Daum C."/>
            <person name="Ng V."/>
            <person name="Clum A."/>
            <person name="Steindorff A."/>
            <person name="Ohm R.A."/>
            <person name="Martin F."/>
            <person name="Silar P."/>
            <person name="Natvig D.O."/>
            <person name="Lalanne C."/>
            <person name="Gautier V."/>
            <person name="Ament-Velasquez S.L."/>
            <person name="Kruys A."/>
            <person name="Hutchinson M.I."/>
            <person name="Powell A.J."/>
            <person name="Barry K."/>
            <person name="Miller A.N."/>
            <person name="Grigoriev I.V."/>
            <person name="Debuchy R."/>
            <person name="Gladieux P."/>
            <person name="Hiltunen Thoren M."/>
            <person name="Johannesson H."/>
        </authorList>
    </citation>
    <scope>NUCLEOTIDE SEQUENCE</scope>
    <source>
        <strain evidence="3">PSN243</strain>
    </source>
</reference>
<dbReference type="CDD" id="cd18436">
    <property type="entry name" value="BRCT_BRC1_like_rpt2"/>
    <property type="match status" value="1"/>
</dbReference>
<dbReference type="GO" id="GO:0005634">
    <property type="term" value="C:nucleus"/>
    <property type="evidence" value="ECO:0007669"/>
    <property type="project" value="TreeGrafter"/>
</dbReference>
<dbReference type="PROSITE" id="PS50172">
    <property type="entry name" value="BRCT"/>
    <property type="match status" value="3"/>
</dbReference>
<dbReference type="EMBL" id="MU865918">
    <property type="protein sequence ID" value="KAK4453860.1"/>
    <property type="molecule type" value="Genomic_DNA"/>
</dbReference>
<dbReference type="GO" id="GO:1990683">
    <property type="term" value="P:DNA double-strand break attachment to nuclear envelope"/>
    <property type="evidence" value="ECO:0007669"/>
    <property type="project" value="TreeGrafter"/>
</dbReference>
<dbReference type="InterPro" id="IPR036420">
    <property type="entry name" value="BRCT_dom_sf"/>
</dbReference>
<feature type="domain" description="BRCT" evidence="2">
    <location>
        <begin position="104"/>
        <end position="194"/>
    </location>
</feature>
<dbReference type="Pfam" id="PF12738">
    <property type="entry name" value="PTCB-BRCT"/>
    <property type="match status" value="1"/>
</dbReference>
<dbReference type="InterPro" id="IPR053036">
    <property type="entry name" value="CellCycle_DNARepair_Reg"/>
</dbReference>
<evidence type="ECO:0000259" key="2">
    <source>
        <dbReference type="PROSITE" id="PS50172"/>
    </source>
</evidence>
<dbReference type="Proteomes" id="UP001321760">
    <property type="component" value="Unassembled WGS sequence"/>
</dbReference>
<dbReference type="SMART" id="SM00292">
    <property type="entry name" value="BRCT"/>
    <property type="match status" value="5"/>
</dbReference>
<keyword evidence="4" id="KW-1185">Reference proteome</keyword>
<dbReference type="Gene3D" id="3.40.50.10190">
    <property type="entry name" value="BRCT domain"/>
    <property type="match status" value="5"/>
</dbReference>
<feature type="region of interest" description="Disordered" evidence="1">
    <location>
        <begin position="568"/>
        <end position="599"/>
    </location>
</feature>
<comment type="caution">
    <text evidence="3">The sequence shown here is derived from an EMBL/GenBank/DDBJ whole genome shotgun (WGS) entry which is preliminary data.</text>
</comment>
<dbReference type="SUPFAM" id="SSF52113">
    <property type="entry name" value="BRCT domain"/>
    <property type="match status" value="5"/>
</dbReference>
<dbReference type="FunFam" id="3.40.50.10190:FF:000048">
    <property type="entry name" value="DNA repair protein Rtt107"/>
    <property type="match status" value="1"/>
</dbReference>
<dbReference type="CDD" id="cd17743">
    <property type="entry name" value="BRCT_BRC1_like_rpt5"/>
    <property type="match status" value="1"/>
</dbReference>
<accession>A0AAV9H1Q4</accession>
<evidence type="ECO:0000313" key="3">
    <source>
        <dbReference type="EMBL" id="KAK4453860.1"/>
    </source>
</evidence>
<dbReference type="GO" id="GO:0035361">
    <property type="term" value="C:Cul8-RING ubiquitin ligase complex"/>
    <property type="evidence" value="ECO:0007669"/>
    <property type="project" value="TreeGrafter"/>
</dbReference>
<feature type="domain" description="BRCT" evidence="2">
    <location>
        <begin position="329"/>
        <end position="406"/>
    </location>
</feature>
<proteinExistence type="predicted"/>
<dbReference type="Pfam" id="PF16770">
    <property type="entry name" value="RTT107_BRCT_5"/>
    <property type="match status" value="1"/>
</dbReference>
<feature type="compositionally biased region" description="Polar residues" evidence="1">
    <location>
        <begin position="516"/>
        <end position="527"/>
    </location>
</feature>
<dbReference type="PANTHER" id="PTHR47667">
    <property type="entry name" value="REGULATOR OF TY1 TRANSPOSITION PROTEIN 107"/>
    <property type="match status" value="1"/>
</dbReference>
<dbReference type="PANTHER" id="PTHR47667:SF1">
    <property type="entry name" value="REGULATOR OF TY1 TRANSPOSITION PROTEIN 107"/>
    <property type="match status" value="1"/>
</dbReference>
<feature type="domain" description="BRCT" evidence="2">
    <location>
        <begin position="6"/>
        <end position="103"/>
    </location>
</feature>
<dbReference type="CDD" id="cd18437">
    <property type="entry name" value="BRCT_BRC1_like_rpt3"/>
    <property type="match status" value="1"/>
</dbReference>
<dbReference type="GO" id="GO:0006302">
    <property type="term" value="P:double-strand break repair"/>
    <property type="evidence" value="ECO:0007669"/>
    <property type="project" value="TreeGrafter"/>
</dbReference>
<dbReference type="InterPro" id="IPR001357">
    <property type="entry name" value="BRCT_dom"/>
</dbReference>
<dbReference type="CDD" id="cd18438">
    <property type="entry name" value="BRCT_BRC1_like_rpt4"/>
    <property type="match status" value="1"/>
</dbReference>
<sequence>MAEPGEKPGVFASCSFAFVQSSSLSSNTISELSQIVKQHGAEILEPNRKGQIRIPQVTHIISNTIDFDQYMAAEDMMIPVVTAAWIKNSVARNKLAQVRPFSPDPRMIFSSVVLTCADIPELDKEAIAGATLAFGGMESKDLVRTTTHLCALSMDHPKCIEAAKKFPKVKIVLPHWFDACFKLGKRIDEAPYLLPDPEFLSKGSDEAVKIPASQSLEGAISAVPSTLIEGREKVVVFAQKKVMLSADLNLNARLRNAITGIISDSGGEVVDSVEACDMFICHYRDGPQYVRAAQSGKDVGNLAWLYYLIVHNEWTSPFRRLLHYPIPRHPIEGFEDMRITLSNYGGDARIYLENLITAAGATYTKTMTSNNTHLITARMHSDKCDAAREWNIEVVNHLWVEESYAKCQVQSLTNERYLHFPSRTNLGEVIGQTFHDPKVLKQLYYPGGDEKPEPSTKKKRKSTSDAQGAGFNVMNESSPAAGRNARVPRGTQATAGDFTTPAKKGRHVRSGKENDTPSVTSTGSRSAKAQALSKLQSIAPDIALYEKEKKRNPKDGLWGGKRAADLIDKERSAMSSSPVPEDADDDVQRSVSKRGPKRQRLSLPDVEMRVVLTGYQRWLEDIHKEDSDRKKLRAMGIQIVQDNQPCDYLAAPNLVRTKKFLRCLARGPEVISSTFIDACLDTGKRQDPADFPLQDKSNEKRFEVKLSTSVARARANRGRLLQAVPVYCTADIKNGCENYQTIAEANGAIFKIYRARSGTTIKPTTAEEDGGAPPEPVYLLSTNTPGEKALWPKFEKMARDGHMEPRIVAPDWLLDVAMKQELTFDSKHLACNKPS</sequence>
<evidence type="ECO:0000313" key="4">
    <source>
        <dbReference type="Proteomes" id="UP001321760"/>
    </source>
</evidence>
<organism evidence="3 4">
    <name type="scientific">Podospora aff. communis PSN243</name>
    <dbReference type="NCBI Taxonomy" id="3040156"/>
    <lineage>
        <taxon>Eukaryota</taxon>
        <taxon>Fungi</taxon>
        <taxon>Dikarya</taxon>
        <taxon>Ascomycota</taxon>
        <taxon>Pezizomycotina</taxon>
        <taxon>Sordariomycetes</taxon>
        <taxon>Sordariomycetidae</taxon>
        <taxon>Sordariales</taxon>
        <taxon>Podosporaceae</taxon>
        <taxon>Podospora</taxon>
    </lineage>
</organism>
<gene>
    <name evidence="3" type="ORF">QBC34DRAFT_393577</name>
</gene>
<feature type="region of interest" description="Disordered" evidence="1">
    <location>
        <begin position="443"/>
        <end position="532"/>
    </location>
</feature>
<dbReference type="Pfam" id="PF16589">
    <property type="entry name" value="BRCT_2"/>
    <property type="match status" value="1"/>
</dbReference>
<evidence type="ECO:0000256" key="1">
    <source>
        <dbReference type="SAM" id="MobiDB-lite"/>
    </source>
</evidence>
<protein>
    <submittedName>
        <fullName evidence="3">BRCT-containing protein 1</fullName>
    </submittedName>
</protein>
<dbReference type="CDD" id="cd18439">
    <property type="entry name" value="BRCT_BRC1_like_rpt6"/>
    <property type="match status" value="1"/>
</dbReference>
<reference evidence="3" key="2">
    <citation type="submission" date="2023-05" db="EMBL/GenBank/DDBJ databases">
        <authorList>
            <consortium name="Lawrence Berkeley National Laboratory"/>
            <person name="Steindorff A."/>
            <person name="Hensen N."/>
            <person name="Bonometti L."/>
            <person name="Westerberg I."/>
            <person name="Brannstrom I.O."/>
            <person name="Guillou S."/>
            <person name="Cros-Aarteil S."/>
            <person name="Calhoun S."/>
            <person name="Haridas S."/>
            <person name="Kuo A."/>
            <person name="Mondo S."/>
            <person name="Pangilinan J."/>
            <person name="Riley R."/>
            <person name="Labutti K."/>
            <person name="Andreopoulos B."/>
            <person name="Lipzen A."/>
            <person name="Chen C."/>
            <person name="Yanf M."/>
            <person name="Daum C."/>
            <person name="Ng V."/>
            <person name="Clum A."/>
            <person name="Ohm R."/>
            <person name="Martin F."/>
            <person name="Silar P."/>
            <person name="Natvig D."/>
            <person name="Lalanne C."/>
            <person name="Gautier V."/>
            <person name="Ament-Velasquez S.L."/>
            <person name="Kruys A."/>
            <person name="Hutchinson M.I."/>
            <person name="Powell A.J."/>
            <person name="Barry K."/>
            <person name="Miller A.N."/>
            <person name="Grigoriev I.V."/>
            <person name="Debuchy R."/>
            <person name="Gladieux P."/>
            <person name="Thoren M.H."/>
            <person name="Johannesson H."/>
        </authorList>
    </citation>
    <scope>NUCLEOTIDE SEQUENCE</scope>
    <source>
        <strain evidence="3">PSN243</strain>
    </source>
</reference>